<comment type="similarity">
    <text evidence="1">Belongs to the barstar family.</text>
</comment>
<dbReference type="OMA" id="WIENFNI"/>
<reference evidence="3 4" key="1">
    <citation type="journal article" date="2014" name="Mol. Biol. Evol.">
        <title>Massive expansion of Ubiquitination-related gene families within the Chlamydiae.</title>
        <authorList>
            <person name="Domman D."/>
            <person name="Collingro A."/>
            <person name="Lagkouvardos I."/>
            <person name="Gehre L."/>
            <person name="Weinmaier T."/>
            <person name="Rattei T."/>
            <person name="Subtil A."/>
            <person name="Horn M."/>
        </authorList>
    </citation>
    <scope>NUCLEOTIDE SEQUENCE [LARGE SCALE GENOMIC DNA]</scope>
    <source>
        <strain evidence="3 4">OEW1</strain>
    </source>
</reference>
<dbReference type="InterPro" id="IPR035905">
    <property type="entry name" value="Barstar-like_sf"/>
</dbReference>
<dbReference type="AlphaFoldDB" id="A0A0C1BY38"/>
<comment type="caution">
    <text evidence="3">The sequence shown here is derived from an EMBL/GenBank/DDBJ whole genome shotgun (WGS) entry which is preliminary data.</text>
</comment>
<evidence type="ECO:0000256" key="1">
    <source>
        <dbReference type="ARBA" id="ARBA00006845"/>
    </source>
</evidence>
<dbReference type="EMBL" id="JSAM01000120">
    <property type="protein sequence ID" value="KIA76406.1"/>
    <property type="molecule type" value="Genomic_DNA"/>
</dbReference>
<dbReference type="Proteomes" id="UP000031307">
    <property type="component" value="Unassembled WGS sequence"/>
</dbReference>
<accession>A0A0C1BY38</accession>
<protein>
    <recommendedName>
        <fullName evidence="2">Barstar (barnase inhibitor) domain-containing protein</fullName>
    </recommendedName>
</protein>
<name>A0A0C1BY38_9BACT</name>
<feature type="domain" description="Barstar (barnase inhibitor)" evidence="2">
    <location>
        <begin position="25"/>
        <end position="102"/>
    </location>
</feature>
<dbReference type="Gene3D" id="3.30.370.10">
    <property type="entry name" value="Barstar-like"/>
    <property type="match status" value="1"/>
</dbReference>
<dbReference type="RefSeq" id="WP_013924176.1">
    <property type="nucleotide sequence ID" value="NZ_JSAM01000120.1"/>
</dbReference>
<dbReference type="Pfam" id="PF01337">
    <property type="entry name" value="Barstar"/>
    <property type="match status" value="1"/>
</dbReference>
<dbReference type="SUPFAM" id="SSF52038">
    <property type="entry name" value="Barstar-related"/>
    <property type="match status" value="1"/>
</dbReference>
<sequence length="127" mass="15362">MTNFKFFDKFPHEQNFNSKVIVIPKGIKNRFDLIQFFMDKLDFPDYSNTNWDSFYENFTNLDWIENFNIQIIHEEIPPLDEKDRKIYLKLLEKGATYWTHDKSHNVEILFPINLKVELEKGNESKNP</sequence>
<evidence type="ECO:0000313" key="4">
    <source>
        <dbReference type="Proteomes" id="UP000031307"/>
    </source>
</evidence>
<proteinExistence type="inferred from homology"/>
<gene>
    <name evidence="3" type="ORF">DB43_AJ00020</name>
</gene>
<dbReference type="PATRIC" id="fig|83552.4.peg.2474"/>
<dbReference type="InterPro" id="IPR000468">
    <property type="entry name" value="Barstar"/>
</dbReference>
<evidence type="ECO:0000313" key="3">
    <source>
        <dbReference type="EMBL" id="KIA76406.1"/>
    </source>
</evidence>
<organism evidence="3 4">
    <name type="scientific">Parachlamydia acanthamoebae</name>
    <dbReference type="NCBI Taxonomy" id="83552"/>
    <lineage>
        <taxon>Bacteria</taxon>
        <taxon>Pseudomonadati</taxon>
        <taxon>Chlamydiota</taxon>
        <taxon>Chlamydiia</taxon>
        <taxon>Parachlamydiales</taxon>
        <taxon>Parachlamydiaceae</taxon>
        <taxon>Parachlamydia</taxon>
    </lineage>
</organism>
<evidence type="ECO:0000259" key="2">
    <source>
        <dbReference type="Pfam" id="PF01337"/>
    </source>
</evidence>